<reference evidence="2" key="1">
    <citation type="submission" date="2022-12" db="EMBL/GenBank/DDBJ databases">
        <authorList>
            <person name="Petersen C."/>
        </authorList>
    </citation>
    <scope>NUCLEOTIDE SEQUENCE</scope>
    <source>
        <strain evidence="2">IBT 17660</strain>
    </source>
</reference>
<feature type="compositionally biased region" description="Basic and acidic residues" evidence="1">
    <location>
        <begin position="38"/>
        <end position="59"/>
    </location>
</feature>
<evidence type="ECO:0000313" key="2">
    <source>
        <dbReference type="EMBL" id="KAJ5466174.1"/>
    </source>
</evidence>
<protein>
    <submittedName>
        <fullName evidence="2">Carboxylesterasetype B</fullName>
    </submittedName>
</protein>
<dbReference type="AlphaFoldDB" id="A0A9W9WJI0"/>
<gene>
    <name evidence="2" type="ORF">N7530_009961</name>
</gene>
<accession>A0A9W9WJI0</accession>
<comment type="caution">
    <text evidence="2">The sequence shown here is derived from an EMBL/GenBank/DDBJ whole genome shotgun (WGS) entry which is preliminary data.</text>
</comment>
<name>A0A9W9WJI0_9EURO</name>
<evidence type="ECO:0000256" key="1">
    <source>
        <dbReference type="SAM" id="MobiDB-lite"/>
    </source>
</evidence>
<dbReference type="OrthoDB" id="4502630at2759"/>
<sequence length="191" mass="22714">MSFSEDERWSLELLPKPVNLETVKNPFEGISRDKYMDPEEWDRKLKEEEEKEEKEEAKRTRWIKKATGEIPWWESDPEDEEDVKPAPTYEELKDVLKTCTAQLHFIRDDRMLMRGSHNLSEYRIESWEPEINHLTWRCWNWTSNNCIPGRGSKHKILSNEQKKDVIASLKGWVVQDDFDTTVLTVPPEHTA</sequence>
<dbReference type="EMBL" id="JAPWDO010000006">
    <property type="protein sequence ID" value="KAJ5466174.1"/>
    <property type="molecule type" value="Genomic_DNA"/>
</dbReference>
<proteinExistence type="predicted"/>
<keyword evidence="3" id="KW-1185">Reference proteome</keyword>
<evidence type="ECO:0000313" key="3">
    <source>
        <dbReference type="Proteomes" id="UP001147760"/>
    </source>
</evidence>
<reference evidence="2" key="2">
    <citation type="journal article" date="2023" name="IMA Fungus">
        <title>Comparative genomic study of the Penicillium genus elucidates a diverse pangenome and 15 lateral gene transfer events.</title>
        <authorList>
            <person name="Petersen C."/>
            <person name="Sorensen T."/>
            <person name="Nielsen M.R."/>
            <person name="Sondergaard T.E."/>
            <person name="Sorensen J.L."/>
            <person name="Fitzpatrick D.A."/>
            <person name="Frisvad J.C."/>
            <person name="Nielsen K.L."/>
        </authorList>
    </citation>
    <scope>NUCLEOTIDE SEQUENCE</scope>
    <source>
        <strain evidence="2">IBT 17660</strain>
    </source>
</reference>
<organism evidence="2 3">
    <name type="scientific">Penicillium desertorum</name>
    <dbReference type="NCBI Taxonomy" id="1303715"/>
    <lineage>
        <taxon>Eukaryota</taxon>
        <taxon>Fungi</taxon>
        <taxon>Dikarya</taxon>
        <taxon>Ascomycota</taxon>
        <taxon>Pezizomycotina</taxon>
        <taxon>Eurotiomycetes</taxon>
        <taxon>Eurotiomycetidae</taxon>
        <taxon>Eurotiales</taxon>
        <taxon>Aspergillaceae</taxon>
        <taxon>Penicillium</taxon>
    </lineage>
</organism>
<feature type="region of interest" description="Disordered" evidence="1">
    <location>
        <begin position="38"/>
        <end position="60"/>
    </location>
</feature>
<dbReference type="Proteomes" id="UP001147760">
    <property type="component" value="Unassembled WGS sequence"/>
</dbReference>